<keyword evidence="3" id="KW-1185">Reference proteome</keyword>
<evidence type="ECO:0000256" key="1">
    <source>
        <dbReference type="SAM" id="MobiDB-lite"/>
    </source>
</evidence>
<accession>A0A6L2PTU2</accession>
<dbReference type="GO" id="GO:0006364">
    <property type="term" value="P:rRNA processing"/>
    <property type="evidence" value="ECO:0007669"/>
    <property type="project" value="InterPro"/>
</dbReference>
<dbReference type="EMBL" id="BLKM01000462">
    <property type="protein sequence ID" value="GFG34048.1"/>
    <property type="molecule type" value="Genomic_DNA"/>
</dbReference>
<dbReference type="Pfam" id="PF02033">
    <property type="entry name" value="RBFA"/>
    <property type="match status" value="1"/>
</dbReference>
<dbReference type="Proteomes" id="UP000502823">
    <property type="component" value="Unassembled WGS sequence"/>
</dbReference>
<evidence type="ECO:0000313" key="2">
    <source>
        <dbReference type="EMBL" id="GFG34048.1"/>
    </source>
</evidence>
<dbReference type="InParanoid" id="A0A6L2PTU2"/>
<dbReference type="PANTHER" id="PTHR14725">
    <property type="entry name" value="RIBOSOME-BINDING FACTOR A, MITOCHONDRIAL-RELATED"/>
    <property type="match status" value="1"/>
</dbReference>
<dbReference type="SUPFAM" id="SSF89919">
    <property type="entry name" value="Ribosome-binding factor A, RbfA"/>
    <property type="match status" value="1"/>
</dbReference>
<dbReference type="InterPro" id="IPR015946">
    <property type="entry name" value="KH_dom-like_a/b"/>
</dbReference>
<comment type="caution">
    <text evidence="2">The sequence shown here is derived from an EMBL/GenBank/DDBJ whole genome shotgun (WGS) entry which is preliminary data.</text>
</comment>
<dbReference type="Gene3D" id="3.30.300.20">
    <property type="match status" value="1"/>
</dbReference>
<feature type="region of interest" description="Disordered" evidence="1">
    <location>
        <begin position="325"/>
        <end position="363"/>
    </location>
</feature>
<dbReference type="AlphaFoldDB" id="A0A6L2PTU2"/>
<dbReference type="InterPro" id="IPR039212">
    <property type="entry name" value="RBFA_mitochondrial"/>
</dbReference>
<dbReference type="PANTHER" id="PTHR14725:SF0">
    <property type="entry name" value="RIBOSOME-BINDING FACTOR A, MITOCHONDRIAL-RELATED"/>
    <property type="match status" value="1"/>
</dbReference>
<dbReference type="OrthoDB" id="418445at2759"/>
<protein>
    <recommendedName>
        <fullName evidence="4">Ribosome-binding factor A</fullName>
    </recommendedName>
</protein>
<proteinExistence type="predicted"/>
<dbReference type="InterPro" id="IPR000238">
    <property type="entry name" value="RbfA"/>
</dbReference>
<feature type="compositionally biased region" description="Acidic residues" evidence="1">
    <location>
        <begin position="343"/>
        <end position="357"/>
    </location>
</feature>
<reference evidence="3" key="1">
    <citation type="submission" date="2020-01" db="EMBL/GenBank/DDBJ databases">
        <title>Draft genome sequence of the Termite Coptotermes fromosanus.</title>
        <authorList>
            <person name="Itakura S."/>
            <person name="Yosikawa Y."/>
            <person name="Umezawa K."/>
        </authorList>
    </citation>
    <scope>NUCLEOTIDE SEQUENCE [LARGE SCALE GENOMIC DNA]</scope>
</reference>
<dbReference type="InterPro" id="IPR023799">
    <property type="entry name" value="RbfA_dom_sf"/>
</dbReference>
<evidence type="ECO:0000313" key="3">
    <source>
        <dbReference type="Proteomes" id="UP000502823"/>
    </source>
</evidence>
<gene>
    <name evidence="2" type="ORF">Cfor_04901</name>
</gene>
<sequence length="363" mass="41563">MAYVMNVANIMKTCLKNKTSIDFLHFLTINCCYSKFNKQLAREARVMRKILGNKAGGKTPWYKSEDESNIPRVPRTSASKHGQNFRRIAVLDKLFMRHITDMMASGEVANEVLGRGIEISRVKVAPDFNKVNVFWVARGTENDAVVERILKKSAAQLRQELTELHVMGVVPHIDFVKDKQYAKAAEVDRILATADYGEGYVPVHAGYQLKSEFTSLPPKIKSCVEELEDGIPEPPLPPMRMDVLGLKHDEIMNRIKKSMKKSQAVHRHEVGVPLDSSRDSESVIQNLEDTDHDIVYNLRKEDFTKFLMKRLYVQKKALRGNKNYSPESELYESEVREMSDLTDSVEDEEDYINDSEDTSFRNK</sequence>
<dbReference type="FunCoup" id="A0A6L2PTU2">
    <property type="interactions" value="430"/>
</dbReference>
<evidence type="ECO:0008006" key="4">
    <source>
        <dbReference type="Google" id="ProtNLM"/>
    </source>
</evidence>
<name>A0A6L2PTU2_COPFO</name>
<organism evidence="2 3">
    <name type="scientific">Coptotermes formosanus</name>
    <name type="common">Formosan subterranean termite</name>
    <dbReference type="NCBI Taxonomy" id="36987"/>
    <lineage>
        <taxon>Eukaryota</taxon>
        <taxon>Metazoa</taxon>
        <taxon>Ecdysozoa</taxon>
        <taxon>Arthropoda</taxon>
        <taxon>Hexapoda</taxon>
        <taxon>Insecta</taxon>
        <taxon>Pterygota</taxon>
        <taxon>Neoptera</taxon>
        <taxon>Polyneoptera</taxon>
        <taxon>Dictyoptera</taxon>
        <taxon>Blattodea</taxon>
        <taxon>Blattoidea</taxon>
        <taxon>Termitoidae</taxon>
        <taxon>Rhinotermitidae</taxon>
        <taxon>Coptotermes</taxon>
    </lineage>
</organism>